<evidence type="ECO:0000259" key="1">
    <source>
        <dbReference type="Pfam" id="PF13701"/>
    </source>
</evidence>
<reference evidence="2 3" key="1">
    <citation type="submission" date="2016-01" db="EMBL/GenBank/DDBJ databases">
        <title>Genome Sequences of Twelve Sporeforming Bacillus Species Isolated from Foods.</title>
        <authorList>
            <person name="Berendsen E.M."/>
            <person name="Wells-Bennik M.H."/>
            <person name="Krawcyk A.O."/>
            <person name="De Jong A."/>
            <person name="Holsappel S."/>
            <person name="Eijlander R.T."/>
            <person name="Kuipers O.P."/>
        </authorList>
    </citation>
    <scope>NUCLEOTIDE SEQUENCE [LARGE SCALE GENOMIC DNA]</scope>
    <source>
        <strain evidence="2 3">B4098</strain>
    </source>
</reference>
<name>A0A150JN12_HEYCO</name>
<accession>A0A150JN12</accession>
<comment type="caution">
    <text evidence="2">The sequence shown here is derived from an EMBL/GenBank/DDBJ whole genome shotgun (WGS) entry which is preliminary data.</text>
</comment>
<dbReference type="Proteomes" id="UP000075288">
    <property type="component" value="Unassembled WGS sequence"/>
</dbReference>
<organism evidence="2 3">
    <name type="scientific">Heyndrickxia coagulans</name>
    <name type="common">Weizmannia coagulans</name>
    <dbReference type="NCBI Taxonomy" id="1398"/>
    <lineage>
        <taxon>Bacteria</taxon>
        <taxon>Bacillati</taxon>
        <taxon>Bacillota</taxon>
        <taxon>Bacilli</taxon>
        <taxon>Bacillales</taxon>
        <taxon>Bacillaceae</taxon>
        <taxon>Heyndrickxia</taxon>
    </lineage>
</organism>
<dbReference type="InterPro" id="IPR025668">
    <property type="entry name" value="Tnp_DDE_dom"/>
</dbReference>
<dbReference type="SUPFAM" id="SSF53098">
    <property type="entry name" value="Ribonuclease H-like"/>
    <property type="match status" value="1"/>
</dbReference>
<protein>
    <recommendedName>
        <fullName evidence="1">Transposase DDE domain-containing protein</fullName>
    </recommendedName>
</protein>
<dbReference type="AlphaFoldDB" id="A0A150JN12"/>
<proteinExistence type="predicted"/>
<evidence type="ECO:0000313" key="2">
    <source>
        <dbReference type="EMBL" id="KYC58675.1"/>
    </source>
</evidence>
<sequence length="117" mass="13826">MVISLYHNHGTCEQFHSEIKSELDLERLPSGKYETNGLVLHFGVFAYNLLRLIGQESLKKQDTPLKKKTTRRRIRTVIQNMITLASKLVFRGRQWKLKVAETNKWLPVFTRLYQAFY</sequence>
<evidence type="ECO:0000313" key="3">
    <source>
        <dbReference type="Proteomes" id="UP000075288"/>
    </source>
</evidence>
<dbReference type="PATRIC" id="fig|1398.26.peg.2911"/>
<dbReference type="EMBL" id="LQYG01000122">
    <property type="protein sequence ID" value="KYC58675.1"/>
    <property type="molecule type" value="Genomic_DNA"/>
</dbReference>
<dbReference type="InterPro" id="IPR012337">
    <property type="entry name" value="RNaseH-like_sf"/>
</dbReference>
<feature type="domain" description="Transposase DDE" evidence="1">
    <location>
        <begin position="4"/>
        <end position="114"/>
    </location>
</feature>
<gene>
    <name evidence="2" type="ORF">B4098_3495</name>
</gene>
<dbReference type="Pfam" id="PF13701">
    <property type="entry name" value="DDE_Tnp_1_4"/>
    <property type="match status" value="1"/>
</dbReference>